<keyword evidence="10 11" id="KW-0407">Ion channel</keyword>
<evidence type="ECO:0000256" key="10">
    <source>
        <dbReference type="ARBA" id="ARBA00023303"/>
    </source>
</evidence>
<gene>
    <name evidence="13" type="primary">LOC106176287</name>
</gene>
<evidence type="ECO:0000256" key="2">
    <source>
        <dbReference type="ARBA" id="ARBA00022448"/>
    </source>
</evidence>
<evidence type="ECO:0000256" key="11">
    <source>
        <dbReference type="RuleBase" id="RU000679"/>
    </source>
</evidence>
<evidence type="ECO:0000256" key="4">
    <source>
        <dbReference type="ARBA" id="ARBA00022692"/>
    </source>
</evidence>
<evidence type="ECO:0000313" key="13">
    <source>
        <dbReference type="RefSeq" id="XP_013414060.1"/>
    </source>
</evidence>
<dbReference type="RefSeq" id="XP_013414060.1">
    <property type="nucleotide sequence ID" value="XM_013558606.1"/>
</dbReference>
<dbReference type="Proteomes" id="UP000085678">
    <property type="component" value="Unplaced"/>
</dbReference>
<keyword evidence="7 11" id="KW-0406">Ion transport</keyword>
<protein>
    <submittedName>
        <fullName evidence="13">Uncharacterized protein LOC106176287</fullName>
    </submittedName>
</protein>
<keyword evidence="9 11" id="KW-0739">Sodium transport</keyword>
<name>A0A1S3JUL3_LINAN</name>
<evidence type="ECO:0000256" key="5">
    <source>
        <dbReference type="ARBA" id="ARBA00022989"/>
    </source>
</evidence>
<evidence type="ECO:0000256" key="7">
    <source>
        <dbReference type="ARBA" id="ARBA00023065"/>
    </source>
</evidence>
<evidence type="ECO:0000256" key="3">
    <source>
        <dbReference type="ARBA" id="ARBA00022461"/>
    </source>
</evidence>
<evidence type="ECO:0000256" key="8">
    <source>
        <dbReference type="ARBA" id="ARBA00023136"/>
    </source>
</evidence>
<dbReference type="Gene3D" id="1.10.287.770">
    <property type="entry name" value="YojJ-like"/>
    <property type="match status" value="1"/>
</dbReference>
<evidence type="ECO:0000256" key="6">
    <source>
        <dbReference type="ARBA" id="ARBA00023053"/>
    </source>
</evidence>
<keyword evidence="8" id="KW-0472">Membrane</keyword>
<keyword evidence="2 11" id="KW-0813">Transport</keyword>
<keyword evidence="12" id="KW-1185">Reference proteome</keyword>
<organism evidence="12 13">
    <name type="scientific">Lingula anatina</name>
    <name type="common">Brachiopod</name>
    <name type="synonym">Lingula unguis</name>
    <dbReference type="NCBI Taxonomy" id="7574"/>
    <lineage>
        <taxon>Eukaryota</taxon>
        <taxon>Metazoa</taxon>
        <taxon>Spiralia</taxon>
        <taxon>Lophotrochozoa</taxon>
        <taxon>Brachiopoda</taxon>
        <taxon>Linguliformea</taxon>
        <taxon>Lingulata</taxon>
        <taxon>Lingulida</taxon>
        <taxon>Linguloidea</taxon>
        <taxon>Lingulidae</taxon>
        <taxon>Lingula</taxon>
    </lineage>
</organism>
<accession>A0A1S3JUL3</accession>
<evidence type="ECO:0000256" key="9">
    <source>
        <dbReference type="ARBA" id="ARBA00023201"/>
    </source>
</evidence>
<reference evidence="13" key="1">
    <citation type="submission" date="2025-08" db="UniProtKB">
        <authorList>
            <consortium name="RefSeq"/>
        </authorList>
    </citation>
    <scope>IDENTIFICATION</scope>
    <source>
        <tissue evidence="13">Gonads</tissue>
    </source>
</reference>
<dbReference type="GO" id="GO:0015280">
    <property type="term" value="F:ligand-gated sodium channel activity"/>
    <property type="evidence" value="ECO:0007669"/>
    <property type="project" value="TreeGrafter"/>
</dbReference>
<proteinExistence type="inferred from homology"/>
<evidence type="ECO:0000313" key="12">
    <source>
        <dbReference type="Proteomes" id="UP000085678"/>
    </source>
</evidence>
<comment type="subcellular location">
    <subcellularLocation>
        <location evidence="1">Membrane</location>
        <topology evidence="1">Multi-pass membrane protein</topology>
    </subcellularLocation>
</comment>
<dbReference type="AlphaFoldDB" id="A0A1S3JUL3"/>
<dbReference type="PANTHER" id="PTHR11690">
    <property type="entry name" value="AMILORIDE-SENSITIVE SODIUM CHANNEL-RELATED"/>
    <property type="match status" value="1"/>
</dbReference>
<evidence type="ECO:0000256" key="1">
    <source>
        <dbReference type="ARBA" id="ARBA00004141"/>
    </source>
</evidence>
<dbReference type="OrthoDB" id="6502088at2759"/>
<keyword evidence="4 11" id="KW-0812">Transmembrane</keyword>
<dbReference type="Pfam" id="PF00858">
    <property type="entry name" value="ASC"/>
    <property type="match status" value="2"/>
</dbReference>
<dbReference type="Gene3D" id="1.10.287.820">
    <property type="entry name" value="Acid-sensing ion channel domain"/>
    <property type="match status" value="1"/>
</dbReference>
<comment type="similarity">
    <text evidence="11">Belongs to the amiloride-sensitive sodium channel (TC 1.A.6) family.</text>
</comment>
<dbReference type="PRINTS" id="PR01078">
    <property type="entry name" value="AMINACHANNEL"/>
</dbReference>
<dbReference type="GeneID" id="106176287"/>
<dbReference type="InParanoid" id="A0A1S3JUL3"/>
<dbReference type="InterPro" id="IPR001873">
    <property type="entry name" value="ENaC"/>
</dbReference>
<keyword evidence="6" id="KW-0915">Sodium</keyword>
<dbReference type="KEGG" id="lak:106176287"/>
<dbReference type="GO" id="GO:0005886">
    <property type="term" value="C:plasma membrane"/>
    <property type="evidence" value="ECO:0007669"/>
    <property type="project" value="TreeGrafter"/>
</dbReference>
<keyword evidence="5" id="KW-1133">Transmembrane helix</keyword>
<keyword evidence="3 11" id="KW-0894">Sodium channel</keyword>
<sequence>MSGPTDAAGVKILLHDSSDVPLVKDLGLAIPPGSHAFLGLFMLKVKNLPPPYGQCDDSIPLNYFDHYTSHTCSVDRKLRAMTDVCGCIDISMEFSPPVKLPICNLTQYISCVVPLLETYRRDTMESPCPVPCDEHIYDPSVSYASISNFQVETLLNDREVTKLQRRNQNTFRADSETILKVSGAADAIQTMLEQMSKILQHLRHEIGQLLATIAPRVNFQDVALHKLWYSIHNGFVRGWEVMEERTFSHVTSGYQETLGAFEDSAIRSTTATPEQEKCCLRTVLFEIIDMDLLKKQYLALRALDNITAVHASYTNGTPIVNYIVTMPDERYDDTFNNPEMLQYHPYKQEYLMYLSSATQSYIDSIIALRNLSKNVLDNRYFNRTRFEEYKVQIARNARAFNYRKYLLQDRLVKRSEDIVNEKRERFNDSVTNLIKVRDSLYFLLKIVNNSLESKALVSWADVHSLVRYAEDYISNRSLTKTNVASTFLNESHVTSFQELRKALNGLHSRSRDITDSLEVFRKNYIAVWKTMLEEGSLQKFYQKLNSDVMLVSSHNVTSSERQKILEHMAHLLNTTPERVNALSRNHSVLLSRLNADFSDIGLNETCSRLNRIFKNLQSQSDLSGVMGTTDKQFLDAFVALKNQLEEYLKGNEIDAAFFRENFLQFDVFLKELQIEEIEQQKAYDINKLWSDIGGSLGLFVGASFLTLFEIADMLLHTALRRKLVIKPKTPAVPNGIVTGRLQTMI</sequence>